<dbReference type="EMBL" id="UINC01191052">
    <property type="protein sequence ID" value="SVE05497.1"/>
    <property type="molecule type" value="Genomic_DNA"/>
</dbReference>
<name>A0A383ACF6_9ZZZZ</name>
<dbReference type="AlphaFoldDB" id="A0A383ACF6"/>
<dbReference type="InterPro" id="IPR036415">
    <property type="entry name" value="Lamin_tail_dom_sf"/>
</dbReference>
<feature type="non-terminal residue" evidence="2">
    <location>
        <position position="178"/>
    </location>
</feature>
<evidence type="ECO:0000313" key="2">
    <source>
        <dbReference type="EMBL" id="SVE05497.1"/>
    </source>
</evidence>
<gene>
    <name evidence="2" type="ORF">METZ01_LOCUS458351</name>
</gene>
<accession>A0A383ACF6</accession>
<feature type="domain" description="LTD" evidence="1">
    <location>
        <begin position="20"/>
        <end position="136"/>
    </location>
</feature>
<dbReference type="Pfam" id="PF00932">
    <property type="entry name" value="LTD"/>
    <property type="match status" value="1"/>
</dbReference>
<organism evidence="2">
    <name type="scientific">marine metagenome</name>
    <dbReference type="NCBI Taxonomy" id="408172"/>
    <lineage>
        <taxon>unclassified sequences</taxon>
        <taxon>metagenomes</taxon>
        <taxon>ecological metagenomes</taxon>
    </lineage>
</organism>
<protein>
    <recommendedName>
        <fullName evidence="1">LTD domain-containing protein</fullName>
    </recommendedName>
</protein>
<dbReference type="Gene3D" id="2.60.40.1260">
    <property type="entry name" value="Lamin Tail domain"/>
    <property type="match status" value="1"/>
</dbReference>
<sequence>MLHTIQAFIITLTITAFTFADVLMTELTDPQNSSDAGRYVELYNNGDSDVDLSTGWKIQRWTNGNADPTASSIKDLTGTISAGGFYIICNDADKFNTTYGLTCDQNIGTGGAADSNGDDNMAILDPAGAIADMFGVAGEDGSGTGHEFEDGRAERADTNISASATWDEAGWNIDNDSG</sequence>
<dbReference type="SUPFAM" id="SSF74853">
    <property type="entry name" value="Lamin A/C globular tail domain"/>
    <property type="match status" value="1"/>
</dbReference>
<proteinExistence type="predicted"/>
<reference evidence="2" key="1">
    <citation type="submission" date="2018-05" db="EMBL/GenBank/DDBJ databases">
        <authorList>
            <person name="Lanie J.A."/>
            <person name="Ng W.-L."/>
            <person name="Kazmierczak K.M."/>
            <person name="Andrzejewski T.M."/>
            <person name="Davidsen T.M."/>
            <person name="Wayne K.J."/>
            <person name="Tettelin H."/>
            <person name="Glass J.I."/>
            <person name="Rusch D."/>
            <person name="Podicherti R."/>
            <person name="Tsui H.-C.T."/>
            <person name="Winkler M.E."/>
        </authorList>
    </citation>
    <scope>NUCLEOTIDE SEQUENCE</scope>
</reference>
<evidence type="ECO:0000259" key="1">
    <source>
        <dbReference type="Pfam" id="PF00932"/>
    </source>
</evidence>
<dbReference type="InterPro" id="IPR001322">
    <property type="entry name" value="Lamin_tail_dom"/>
</dbReference>